<proteinExistence type="predicted"/>
<sequence length="218" mass="23552">MAFQTGGMIGRVVDVERIEVPAAETTLTVAVGAEFLHHQLQKLSVGLSRRLSPPFSSGCGYSSPPAKLLFLAHGIEPYSVEISTNEEIFILDSVNGHIHKISSPLTRFVTRDDKVRVPCEKVAEEGGFGGYLQRGIAVAFSRGGSGGCAWPDAADLEEATGLRRGSGRLRTVIEAHDRQHGGAAKMVDRWGEPDSSRCVLAVSMLGRESDPVYYKRQA</sequence>
<keyword evidence="2" id="KW-1185">Reference proteome</keyword>
<protein>
    <submittedName>
        <fullName evidence="1">Uncharacterized protein</fullName>
    </submittedName>
</protein>
<name>A0ABD3D338_9LAMI</name>
<evidence type="ECO:0000313" key="2">
    <source>
        <dbReference type="Proteomes" id="UP001632038"/>
    </source>
</evidence>
<accession>A0ABD3D338</accession>
<reference evidence="2" key="1">
    <citation type="journal article" date="2024" name="IScience">
        <title>Strigolactones Initiate the Formation of Haustorium-like Structures in Castilleja.</title>
        <authorList>
            <person name="Buerger M."/>
            <person name="Peterson D."/>
            <person name="Chory J."/>
        </authorList>
    </citation>
    <scope>NUCLEOTIDE SEQUENCE [LARGE SCALE GENOMIC DNA]</scope>
</reference>
<comment type="caution">
    <text evidence="1">The sequence shown here is derived from an EMBL/GenBank/DDBJ whole genome shotgun (WGS) entry which is preliminary data.</text>
</comment>
<evidence type="ECO:0000313" key="1">
    <source>
        <dbReference type="EMBL" id="KAL3636680.1"/>
    </source>
</evidence>
<dbReference type="AlphaFoldDB" id="A0ABD3D338"/>
<gene>
    <name evidence="1" type="ORF">CASFOL_018979</name>
</gene>
<dbReference type="Proteomes" id="UP001632038">
    <property type="component" value="Unassembled WGS sequence"/>
</dbReference>
<dbReference type="EMBL" id="JAVIJP010000026">
    <property type="protein sequence ID" value="KAL3636680.1"/>
    <property type="molecule type" value="Genomic_DNA"/>
</dbReference>
<organism evidence="1 2">
    <name type="scientific">Castilleja foliolosa</name>
    <dbReference type="NCBI Taxonomy" id="1961234"/>
    <lineage>
        <taxon>Eukaryota</taxon>
        <taxon>Viridiplantae</taxon>
        <taxon>Streptophyta</taxon>
        <taxon>Embryophyta</taxon>
        <taxon>Tracheophyta</taxon>
        <taxon>Spermatophyta</taxon>
        <taxon>Magnoliopsida</taxon>
        <taxon>eudicotyledons</taxon>
        <taxon>Gunneridae</taxon>
        <taxon>Pentapetalae</taxon>
        <taxon>asterids</taxon>
        <taxon>lamiids</taxon>
        <taxon>Lamiales</taxon>
        <taxon>Orobanchaceae</taxon>
        <taxon>Pedicularideae</taxon>
        <taxon>Castillejinae</taxon>
        <taxon>Castilleja</taxon>
    </lineage>
</organism>